<dbReference type="Gene3D" id="3.40.630.30">
    <property type="match status" value="1"/>
</dbReference>
<protein>
    <submittedName>
        <fullName evidence="4">GNAT family N-acetyltransferase</fullName>
    </submittedName>
</protein>
<dbReference type="Proteomes" id="UP001611383">
    <property type="component" value="Chromosome"/>
</dbReference>
<keyword evidence="5" id="KW-1185">Reference proteome</keyword>
<feature type="domain" description="N-acetyltransferase" evidence="3">
    <location>
        <begin position="1"/>
        <end position="152"/>
    </location>
</feature>
<keyword evidence="1" id="KW-0808">Transferase</keyword>
<organism evidence="4 5">
    <name type="scientific">Archangium minus</name>
    <dbReference type="NCBI Taxonomy" id="83450"/>
    <lineage>
        <taxon>Bacteria</taxon>
        <taxon>Pseudomonadati</taxon>
        <taxon>Myxococcota</taxon>
        <taxon>Myxococcia</taxon>
        <taxon>Myxococcales</taxon>
        <taxon>Cystobacterineae</taxon>
        <taxon>Archangiaceae</taxon>
        <taxon>Archangium</taxon>
    </lineage>
</organism>
<evidence type="ECO:0000313" key="4">
    <source>
        <dbReference type="EMBL" id="WNG52919.1"/>
    </source>
</evidence>
<dbReference type="PANTHER" id="PTHR43877">
    <property type="entry name" value="AMINOALKYLPHOSPHONATE N-ACETYLTRANSFERASE-RELATED-RELATED"/>
    <property type="match status" value="1"/>
</dbReference>
<dbReference type="EMBL" id="CP043494">
    <property type="protein sequence ID" value="WNG52919.1"/>
    <property type="molecule type" value="Genomic_DNA"/>
</dbReference>
<dbReference type="SUPFAM" id="SSF55729">
    <property type="entry name" value="Acyl-CoA N-acyltransferases (Nat)"/>
    <property type="match status" value="1"/>
</dbReference>
<evidence type="ECO:0000259" key="3">
    <source>
        <dbReference type="PROSITE" id="PS51186"/>
    </source>
</evidence>
<accession>A0ABY9XC53</accession>
<dbReference type="PROSITE" id="PS51186">
    <property type="entry name" value="GNAT"/>
    <property type="match status" value="1"/>
</dbReference>
<name>A0ABY9XC53_9BACT</name>
<dbReference type="Pfam" id="PF00583">
    <property type="entry name" value="Acetyltransf_1"/>
    <property type="match status" value="1"/>
</dbReference>
<proteinExistence type="predicted"/>
<dbReference type="InterPro" id="IPR016181">
    <property type="entry name" value="Acyl_CoA_acyltransferase"/>
</dbReference>
<keyword evidence="2" id="KW-0012">Acyltransferase</keyword>
<dbReference type="PANTHER" id="PTHR43877:SF2">
    <property type="entry name" value="AMINOALKYLPHOSPHONATE N-ACETYLTRANSFERASE-RELATED"/>
    <property type="match status" value="1"/>
</dbReference>
<evidence type="ECO:0000256" key="1">
    <source>
        <dbReference type="ARBA" id="ARBA00022679"/>
    </source>
</evidence>
<evidence type="ECO:0000313" key="5">
    <source>
        <dbReference type="Proteomes" id="UP001611383"/>
    </source>
</evidence>
<evidence type="ECO:0000256" key="2">
    <source>
        <dbReference type="ARBA" id="ARBA00023315"/>
    </source>
</evidence>
<dbReference type="CDD" id="cd04301">
    <property type="entry name" value="NAT_SF"/>
    <property type="match status" value="1"/>
</dbReference>
<reference evidence="4 5" key="1">
    <citation type="submission" date="2019-08" db="EMBL/GenBank/DDBJ databases">
        <title>Archangium and Cystobacter genomes.</title>
        <authorList>
            <person name="Chen I.-C.K."/>
            <person name="Wielgoss S."/>
        </authorList>
    </citation>
    <scope>NUCLEOTIDE SEQUENCE [LARGE SCALE GENOMIC DNA]</scope>
    <source>
        <strain evidence="4 5">Cbm 6</strain>
    </source>
</reference>
<dbReference type="InterPro" id="IPR050832">
    <property type="entry name" value="Bact_Acetyltransf"/>
</dbReference>
<gene>
    <name evidence="4" type="ORF">F0U60_44050</name>
</gene>
<dbReference type="InterPro" id="IPR000182">
    <property type="entry name" value="GNAT_dom"/>
</dbReference>
<sequence>MHIRPITSSDHTFILGLANRFTDFPLPPGRPRDVVEAGILRDLERHVEERPANSFFFILEEDDGTRAGFIHLLMMEDFFSGGRNCHVSDLAVAQGHEGRGHARRLLAFAEEFGREQRCERLTLAVFPGNERARKLYETAGWNYELLRMSRPL</sequence>